<keyword evidence="2" id="KW-1133">Transmembrane helix</keyword>
<dbReference type="OrthoDB" id="271491at2157"/>
<dbReference type="RefSeq" id="WP_114586865.1">
    <property type="nucleotide sequence ID" value="NZ_CP031150.1"/>
</dbReference>
<feature type="compositionally biased region" description="Basic and acidic residues" evidence="1">
    <location>
        <begin position="452"/>
        <end position="472"/>
    </location>
</feature>
<dbReference type="KEGG" id="haj:DU500_15640"/>
<gene>
    <name evidence="3" type="ORF">DU500_15640</name>
</gene>
<feature type="transmembrane region" description="Helical" evidence="2">
    <location>
        <begin position="503"/>
        <end position="522"/>
    </location>
</feature>
<feature type="compositionally biased region" description="Polar residues" evidence="1">
    <location>
        <begin position="473"/>
        <end position="487"/>
    </location>
</feature>
<dbReference type="GeneID" id="37284847"/>
<feature type="compositionally biased region" description="Low complexity" evidence="1">
    <location>
        <begin position="489"/>
        <end position="501"/>
    </location>
</feature>
<keyword evidence="2" id="KW-0472">Membrane</keyword>
<reference evidence="3 4" key="1">
    <citation type="submission" date="2018-07" db="EMBL/GenBank/DDBJ databases">
        <title>Genome sequences of Haloplanus sp. CBA1113.</title>
        <authorList>
            <person name="Kim Y.B."/>
            <person name="Roh S.W."/>
        </authorList>
    </citation>
    <scope>NUCLEOTIDE SEQUENCE [LARGE SCALE GENOMIC DNA]</scope>
    <source>
        <strain evidence="3 4">CBA1113</strain>
    </source>
</reference>
<proteinExistence type="predicted"/>
<dbReference type="EMBL" id="CP031150">
    <property type="protein sequence ID" value="AXG07744.1"/>
    <property type="molecule type" value="Genomic_DNA"/>
</dbReference>
<dbReference type="InterPro" id="IPR027268">
    <property type="entry name" value="Peptidase_M4/M1_CTD_sf"/>
</dbReference>
<protein>
    <recommendedName>
        <fullName evidence="5">PGF-CTERM sorting domain-containing protein</fullName>
    </recommendedName>
</protein>
<accession>A0A345E6C2</accession>
<evidence type="ECO:0000313" key="3">
    <source>
        <dbReference type="EMBL" id="AXG07744.1"/>
    </source>
</evidence>
<organism evidence="3 4">
    <name type="scientific">Haloplanus rubicundus</name>
    <dbReference type="NCBI Taxonomy" id="1547898"/>
    <lineage>
        <taxon>Archaea</taxon>
        <taxon>Methanobacteriati</taxon>
        <taxon>Methanobacteriota</taxon>
        <taxon>Stenosarchaea group</taxon>
        <taxon>Halobacteria</taxon>
        <taxon>Halobacteriales</taxon>
        <taxon>Haloferacaceae</taxon>
        <taxon>Haloplanus</taxon>
    </lineage>
</organism>
<keyword evidence="4" id="KW-1185">Reference proteome</keyword>
<evidence type="ECO:0008006" key="5">
    <source>
        <dbReference type="Google" id="ProtNLM"/>
    </source>
</evidence>
<sequence>MTSRPVRTFVALVVVVGSLVGAGVAPAAATVTDPATVEWTTLPTHEGGSTGTPGDEAIIHQRGIVSRNPEPGNVTLTFEYEVASSITGLRVAVPVVGLDGIDVAGMDGFERTERGYFRWDGETERPTISMTMAVSDSISEGVRGVERDDWALVSEPQTRVQVRTDAQPLQTSSFTVADGEEGYARSHLAYLGPHERRNVTVADERATFVLGAEDADPTRAIEFLRTANEHFDFGIRRDAVTVFVLPLTAAETENIEAATIDSAFWIGASGIELDETGAVFAHEYVHTRLETIGRGDATWVTEASAEYYGRLFALNDGVGTYDAFLDGLRASQYAPDRRVVVLTDAETWRGTQAHYDKGAHVLAALDAEIRRRTDGEHTLRDVFTGRTESFENYRAFRTAVIEVTGDESLGAWLDRYATTDALPPLPEDPRYYVAEPSLDPDGDGMASGAELDADRHPFVEGAASERLDERRTATGTPTDADGETSTDAGGETTPEPTGTEGQAPGFGVVAVLAALAVLAVGVRRKK</sequence>
<keyword evidence="2" id="KW-0812">Transmembrane</keyword>
<evidence type="ECO:0000256" key="2">
    <source>
        <dbReference type="SAM" id="Phobius"/>
    </source>
</evidence>
<dbReference type="Gene3D" id="1.10.390.10">
    <property type="entry name" value="Neutral Protease Domain 2"/>
    <property type="match status" value="1"/>
</dbReference>
<evidence type="ECO:0000256" key="1">
    <source>
        <dbReference type="SAM" id="MobiDB-lite"/>
    </source>
</evidence>
<evidence type="ECO:0000313" key="4">
    <source>
        <dbReference type="Proteomes" id="UP000253273"/>
    </source>
</evidence>
<dbReference type="AlphaFoldDB" id="A0A345E6C2"/>
<feature type="region of interest" description="Disordered" evidence="1">
    <location>
        <begin position="424"/>
        <end position="503"/>
    </location>
</feature>
<name>A0A345E6C2_9EURY</name>
<dbReference type="Proteomes" id="UP000253273">
    <property type="component" value="Chromosome"/>
</dbReference>